<dbReference type="GO" id="GO:0016020">
    <property type="term" value="C:membrane"/>
    <property type="evidence" value="ECO:0007669"/>
    <property type="project" value="UniProtKB-SubCell"/>
</dbReference>
<organism evidence="6 7">
    <name type="scientific">Lymnaea stagnalis</name>
    <name type="common">Great pond snail</name>
    <name type="synonym">Helix stagnalis</name>
    <dbReference type="NCBI Taxonomy" id="6523"/>
    <lineage>
        <taxon>Eukaryota</taxon>
        <taxon>Metazoa</taxon>
        <taxon>Spiralia</taxon>
        <taxon>Lophotrochozoa</taxon>
        <taxon>Mollusca</taxon>
        <taxon>Gastropoda</taxon>
        <taxon>Heterobranchia</taxon>
        <taxon>Euthyneura</taxon>
        <taxon>Panpulmonata</taxon>
        <taxon>Hygrophila</taxon>
        <taxon>Lymnaeoidea</taxon>
        <taxon>Lymnaeidae</taxon>
        <taxon>Lymnaea</taxon>
    </lineage>
</organism>
<protein>
    <recommendedName>
        <fullName evidence="5">THD domain-containing protein</fullName>
    </recommendedName>
</protein>
<dbReference type="Proteomes" id="UP001497497">
    <property type="component" value="Unassembled WGS sequence"/>
</dbReference>
<proteinExistence type="inferred from homology"/>
<feature type="domain" description="THD" evidence="5">
    <location>
        <begin position="1"/>
        <end position="130"/>
    </location>
</feature>
<keyword evidence="3" id="KW-0202">Cytokine</keyword>
<dbReference type="AlphaFoldDB" id="A0AAV2I4D3"/>
<reference evidence="6 7" key="1">
    <citation type="submission" date="2024-04" db="EMBL/GenBank/DDBJ databases">
        <authorList>
            <consortium name="Genoscope - CEA"/>
            <person name="William W."/>
        </authorList>
    </citation>
    <scope>NUCLEOTIDE SEQUENCE [LARGE SCALE GENOMIC DNA]</scope>
</reference>
<comment type="subcellular location">
    <subcellularLocation>
        <location evidence="1">Membrane</location>
    </subcellularLocation>
</comment>
<dbReference type="PANTHER" id="PTHR11471">
    <property type="entry name" value="TUMOR NECROSIS FACTOR FAMILY MEMBER"/>
    <property type="match status" value="1"/>
</dbReference>
<dbReference type="Pfam" id="PF00229">
    <property type="entry name" value="TNF"/>
    <property type="match status" value="1"/>
</dbReference>
<comment type="caution">
    <text evidence="6">The sequence shown here is derived from an EMBL/GenBank/DDBJ whole genome shotgun (WGS) entry which is preliminary data.</text>
</comment>
<dbReference type="Gene3D" id="2.60.120.40">
    <property type="match status" value="1"/>
</dbReference>
<name>A0AAV2I4D3_LYMST</name>
<dbReference type="EMBL" id="CAXITT010000367">
    <property type="protein sequence ID" value="CAL1540026.1"/>
    <property type="molecule type" value="Genomic_DNA"/>
</dbReference>
<dbReference type="GO" id="GO:0005164">
    <property type="term" value="F:tumor necrosis factor receptor binding"/>
    <property type="evidence" value="ECO:0007669"/>
    <property type="project" value="InterPro"/>
</dbReference>
<accession>A0AAV2I4D3</accession>
<evidence type="ECO:0000313" key="6">
    <source>
        <dbReference type="EMBL" id="CAL1540026.1"/>
    </source>
</evidence>
<dbReference type="GO" id="GO:0005174">
    <property type="term" value="F:CD40 receptor binding"/>
    <property type="evidence" value="ECO:0007669"/>
    <property type="project" value="TreeGrafter"/>
</dbReference>
<dbReference type="GO" id="GO:0005125">
    <property type="term" value="F:cytokine activity"/>
    <property type="evidence" value="ECO:0007669"/>
    <property type="project" value="UniProtKB-KW"/>
</dbReference>
<gene>
    <name evidence="6" type="ORF">GSLYS_00013759001</name>
</gene>
<keyword evidence="7" id="KW-1185">Reference proteome</keyword>
<dbReference type="PANTHER" id="PTHR11471:SF5">
    <property type="entry name" value="CD40 LIGAND"/>
    <property type="match status" value="1"/>
</dbReference>
<sequence>MFLGNTSNLNFAVNNLPNECSHGLTVTQNSLIIKFSGHYYIYCSIRFRQTDINSPTKSYASFLHRINSGEPERTGVLLKSVITGLKSSKDTTFMGGVFFLREHDIIQVVVTDSDSVDYKSESTFIGLFLLASRRTLMPG</sequence>
<dbReference type="PROSITE" id="PS50049">
    <property type="entry name" value="THD_2"/>
    <property type="match status" value="1"/>
</dbReference>
<dbReference type="GO" id="GO:0006955">
    <property type="term" value="P:immune response"/>
    <property type="evidence" value="ECO:0007669"/>
    <property type="project" value="InterPro"/>
</dbReference>
<dbReference type="InterPro" id="IPR006052">
    <property type="entry name" value="TNF_dom"/>
</dbReference>
<dbReference type="InterPro" id="IPR008983">
    <property type="entry name" value="Tumour_necrosis_fac-like_dom"/>
</dbReference>
<evidence type="ECO:0000259" key="5">
    <source>
        <dbReference type="PROSITE" id="PS50049"/>
    </source>
</evidence>
<evidence type="ECO:0000256" key="2">
    <source>
        <dbReference type="ARBA" id="ARBA00008670"/>
    </source>
</evidence>
<keyword evidence="4" id="KW-0472">Membrane</keyword>
<comment type="similarity">
    <text evidence="2">Belongs to the tumor necrosis factor family.</text>
</comment>
<evidence type="ECO:0000313" key="7">
    <source>
        <dbReference type="Proteomes" id="UP001497497"/>
    </source>
</evidence>
<dbReference type="SMART" id="SM00207">
    <property type="entry name" value="TNF"/>
    <property type="match status" value="1"/>
</dbReference>
<evidence type="ECO:0000256" key="1">
    <source>
        <dbReference type="ARBA" id="ARBA00004370"/>
    </source>
</evidence>
<dbReference type="SUPFAM" id="SSF49842">
    <property type="entry name" value="TNF-like"/>
    <property type="match status" value="1"/>
</dbReference>
<evidence type="ECO:0000256" key="3">
    <source>
        <dbReference type="ARBA" id="ARBA00022514"/>
    </source>
</evidence>
<dbReference type="GO" id="GO:0005615">
    <property type="term" value="C:extracellular space"/>
    <property type="evidence" value="ECO:0007669"/>
    <property type="project" value="UniProtKB-KW"/>
</dbReference>
<evidence type="ECO:0000256" key="4">
    <source>
        <dbReference type="ARBA" id="ARBA00023136"/>
    </source>
</evidence>